<dbReference type="CDD" id="cd09110">
    <property type="entry name" value="PLDc_CLS_1"/>
    <property type="match status" value="1"/>
</dbReference>
<keyword evidence="4 13" id="KW-0808">Transferase</keyword>
<dbReference type="EMBL" id="SDQG01000005">
    <property type="protein sequence ID" value="TDM16287.1"/>
    <property type="molecule type" value="Genomic_DNA"/>
</dbReference>
<keyword evidence="7 13" id="KW-1133">Transmembrane helix</keyword>
<feature type="domain" description="PLD phosphodiesterase" evidence="15">
    <location>
        <begin position="406"/>
        <end position="433"/>
    </location>
</feature>
<dbReference type="InterPro" id="IPR025202">
    <property type="entry name" value="PLD-like_dom"/>
</dbReference>
<feature type="transmembrane region" description="Helical" evidence="13">
    <location>
        <begin position="14"/>
        <end position="36"/>
    </location>
</feature>
<evidence type="ECO:0000256" key="3">
    <source>
        <dbReference type="ARBA" id="ARBA00022516"/>
    </source>
</evidence>
<name>A0A4R6C4M7_9STAP</name>
<keyword evidence="3 13" id="KW-0444">Lipid biosynthesis</keyword>
<dbReference type="GO" id="GO:0005886">
    <property type="term" value="C:plasma membrane"/>
    <property type="evidence" value="ECO:0007669"/>
    <property type="project" value="UniProtKB-SubCell"/>
</dbReference>
<dbReference type="FunFam" id="3.30.870.10:FF:000014">
    <property type="entry name" value="Cardiolipin synthase"/>
    <property type="match status" value="1"/>
</dbReference>
<dbReference type="AlphaFoldDB" id="A0A4R6C4M7"/>
<evidence type="ECO:0000256" key="1">
    <source>
        <dbReference type="ARBA" id="ARBA00004651"/>
    </source>
</evidence>
<evidence type="ECO:0000256" key="12">
    <source>
        <dbReference type="ARBA" id="ARBA00057569"/>
    </source>
</evidence>
<sequence length="493" mass="56722">MTLEQLSQIDYSQIFSILFFVGFIFNIFLAFVVIFLERRQAGSTWAWLLVLFFLPIIGFILYLLFGRQIKHQTIFTLNDDDRLDLEGIVNAQREAIDKGNIEVRSGEIIKHSHIIRMLLHNYASFLTTDNKVEILTDGRKKFDALLNDIHNATDHIHIQYYIFKKDGIGLEIINALMKKLEEGVEVKMLYDDIGSRTLSISRFKQFRKLGGQVESFFPSKLPLINFRMNNRNHRKIVVIDGKIGYIGGFNVGDEYLGLDKKFGYWRDTHLRVEGDAVNALQLRFMMDWNSQITRDFMSYDKKYFPDVTSKGDIGIQIVSSGPDSSAQHIKNGYLKMITSAKESIYIQSPYFIPDTSLLDALKIAAMTGVEVNIMIPNKPDHPFVYWATYSNVGELLDVGCNIFIYENGFIHTKMLLIDDEVASVGTANMDFRSFELNFEVNAFIYDDIVAKDLRKSFEDDVHVSSQLTKEIYDQRVILIRVKEAIARLISPIL</sequence>
<feature type="active site" evidence="13">
    <location>
        <position position="235"/>
    </location>
</feature>
<dbReference type="PANTHER" id="PTHR21248">
    <property type="entry name" value="CARDIOLIPIN SYNTHASE"/>
    <property type="match status" value="1"/>
</dbReference>
<dbReference type="PANTHER" id="PTHR21248:SF22">
    <property type="entry name" value="PHOSPHOLIPASE D"/>
    <property type="match status" value="1"/>
</dbReference>
<comment type="caution">
    <text evidence="16">The sequence shown here is derived from an EMBL/GenBank/DDBJ whole genome shotgun (WGS) entry which is preliminary data.</text>
</comment>
<comment type="function">
    <text evidence="12 13">Catalyzes the reversible phosphatidyl group transfer from one phosphatidylglycerol molecule to another to form cardiolipin (CL) (diphosphatidylglycerol) and glycerol.</text>
</comment>
<dbReference type="FunFam" id="3.30.870.10:FF:000021">
    <property type="entry name" value="Cardiolipin synthase"/>
    <property type="match status" value="1"/>
</dbReference>
<keyword evidence="8 13" id="KW-0443">Lipid metabolism</keyword>
<feature type="active site" evidence="13">
    <location>
        <position position="240"/>
    </location>
</feature>
<accession>A0A4R6C4M7</accession>
<dbReference type="InterPro" id="IPR022924">
    <property type="entry name" value="Cardiolipin_synthase"/>
</dbReference>
<comment type="similarity">
    <text evidence="13">Belongs to the phospholipase D family. Cardiolipin synthase subfamily.</text>
</comment>
<dbReference type="InterPro" id="IPR030874">
    <property type="entry name" value="Cardiolipin_synth_Firmi"/>
</dbReference>
<keyword evidence="11 13" id="KW-1208">Phospholipid metabolism</keyword>
<evidence type="ECO:0000256" key="14">
    <source>
        <dbReference type="NCBIfam" id="TIGR04265"/>
    </source>
</evidence>
<feature type="active site" evidence="13">
    <location>
        <position position="411"/>
    </location>
</feature>
<keyword evidence="2 13" id="KW-1003">Cell membrane</keyword>
<evidence type="ECO:0000256" key="13">
    <source>
        <dbReference type="HAMAP-Rule" id="MF_01916"/>
    </source>
</evidence>
<evidence type="ECO:0000259" key="15">
    <source>
        <dbReference type="PROSITE" id="PS50035"/>
    </source>
</evidence>
<gene>
    <name evidence="16" type="primary">cls</name>
    <name evidence="16" type="ORF">ETI04_08380</name>
</gene>
<feature type="active site" evidence="13">
    <location>
        <position position="413"/>
    </location>
</feature>
<feature type="active site" evidence="13">
    <location>
        <position position="418"/>
    </location>
</feature>
<keyword evidence="9 13" id="KW-0472">Membrane</keyword>
<dbReference type="EC" id="2.7.8.-" evidence="13 14"/>
<dbReference type="PROSITE" id="PS50035">
    <property type="entry name" value="PLD"/>
    <property type="match status" value="2"/>
</dbReference>
<dbReference type="NCBIfam" id="TIGR04265">
    <property type="entry name" value="bac_cardiolipin"/>
    <property type="match status" value="1"/>
</dbReference>
<dbReference type="SMART" id="SM00155">
    <property type="entry name" value="PLDc"/>
    <property type="match status" value="2"/>
</dbReference>
<organism evidence="16 17">
    <name type="scientific">Macrococcoides canis</name>
    <dbReference type="NCBI Taxonomy" id="1855823"/>
    <lineage>
        <taxon>Bacteria</taxon>
        <taxon>Bacillati</taxon>
        <taxon>Bacillota</taxon>
        <taxon>Bacilli</taxon>
        <taxon>Bacillales</taxon>
        <taxon>Staphylococcaceae</taxon>
        <taxon>Macrococcoides</taxon>
    </lineage>
</organism>
<evidence type="ECO:0000256" key="7">
    <source>
        <dbReference type="ARBA" id="ARBA00022989"/>
    </source>
</evidence>
<reference evidence="16 17" key="1">
    <citation type="submission" date="2019-01" db="EMBL/GenBank/DDBJ databases">
        <title>Draft genome sequences of Macrococcus caseolyticus, Macrococcus canis, Macrococcus bohemicus and Macrococcus goetzii.</title>
        <authorList>
            <person name="Mazhar S."/>
            <person name="Altermann E."/>
            <person name="Hill C."/>
            <person name="Mcauliffe O."/>
        </authorList>
    </citation>
    <scope>NUCLEOTIDE SEQUENCE [LARGE SCALE GENOMIC DNA]</scope>
    <source>
        <strain evidence="16 17">DPC7162</strain>
    </source>
</reference>
<dbReference type="GO" id="GO:0008808">
    <property type="term" value="F:cardiolipin synthase activity"/>
    <property type="evidence" value="ECO:0007669"/>
    <property type="project" value="UniProtKB-UniRule"/>
</dbReference>
<evidence type="ECO:0000256" key="8">
    <source>
        <dbReference type="ARBA" id="ARBA00023098"/>
    </source>
</evidence>
<feature type="transmembrane region" description="Helical" evidence="13">
    <location>
        <begin position="45"/>
        <end position="65"/>
    </location>
</feature>
<evidence type="ECO:0000256" key="10">
    <source>
        <dbReference type="ARBA" id="ARBA00023209"/>
    </source>
</evidence>
<keyword evidence="5 13" id="KW-0812">Transmembrane</keyword>
<protein>
    <recommendedName>
        <fullName evidence="13 14">Cardiolipin synthase</fullName>
        <shortName evidence="13">CL synthase</shortName>
        <ecNumber evidence="13 14">2.7.8.-</ecNumber>
    </recommendedName>
</protein>
<dbReference type="GO" id="GO:0032049">
    <property type="term" value="P:cardiolipin biosynthetic process"/>
    <property type="evidence" value="ECO:0007669"/>
    <property type="project" value="UniProtKB-UniRule"/>
</dbReference>
<comment type="subcellular location">
    <subcellularLocation>
        <location evidence="1 13">Cell membrane</location>
        <topology evidence="1 13">Multi-pass membrane protein</topology>
    </subcellularLocation>
</comment>
<dbReference type="Pfam" id="PF13396">
    <property type="entry name" value="PLDc_N"/>
    <property type="match status" value="1"/>
</dbReference>
<feature type="active site" evidence="13">
    <location>
        <position position="233"/>
    </location>
</feature>
<dbReference type="Pfam" id="PF13091">
    <property type="entry name" value="PLDc_2"/>
    <property type="match status" value="2"/>
</dbReference>
<dbReference type="Gene3D" id="3.30.870.10">
    <property type="entry name" value="Endonuclease Chain A"/>
    <property type="match status" value="2"/>
</dbReference>
<dbReference type="InterPro" id="IPR027379">
    <property type="entry name" value="CLS_N"/>
</dbReference>
<keyword evidence="6" id="KW-0677">Repeat</keyword>
<evidence type="ECO:0000256" key="4">
    <source>
        <dbReference type="ARBA" id="ARBA00022679"/>
    </source>
</evidence>
<comment type="catalytic activity">
    <reaction evidence="13">
        <text>2 a 1,2-diacyl-sn-glycero-3-phospho-(1'-sn-glycerol) = a cardiolipin + glycerol</text>
        <dbReference type="Rhea" id="RHEA:31451"/>
        <dbReference type="ChEBI" id="CHEBI:17754"/>
        <dbReference type="ChEBI" id="CHEBI:62237"/>
        <dbReference type="ChEBI" id="CHEBI:64716"/>
    </reaction>
</comment>
<dbReference type="HAMAP" id="MF_01916">
    <property type="entry name" value="Cardiolipin_synth_Cls"/>
    <property type="match status" value="1"/>
</dbReference>
<keyword evidence="10 13" id="KW-0594">Phospholipid biosynthesis</keyword>
<evidence type="ECO:0000256" key="6">
    <source>
        <dbReference type="ARBA" id="ARBA00022737"/>
    </source>
</evidence>
<proteinExistence type="inferred from homology"/>
<dbReference type="CDD" id="cd09112">
    <property type="entry name" value="PLDc_CLS_2"/>
    <property type="match status" value="1"/>
</dbReference>
<dbReference type="SUPFAM" id="SSF56024">
    <property type="entry name" value="Phospholipase D/nuclease"/>
    <property type="match status" value="2"/>
</dbReference>
<evidence type="ECO:0000313" key="16">
    <source>
        <dbReference type="EMBL" id="TDM16287.1"/>
    </source>
</evidence>
<evidence type="ECO:0000256" key="2">
    <source>
        <dbReference type="ARBA" id="ARBA00022475"/>
    </source>
</evidence>
<evidence type="ECO:0000256" key="5">
    <source>
        <dbReference type="ARBA" id="ARBA00022692"/>
    </source>
</evidence>
<evidence type="ECO:0000256" key="9">
    <source>
        <dbReference type="ARBA" id="ARBA00023136"/>
    </source>
</evidence>
<feature type="domain" description="PLD phosphodiesterase" evidence="15">
    <location>
        <begin position="228"/>
        <end position="255"/>
    </location>
</feature>
<evidence type="ECO:0000313" key="17">
    <source>
        <dbReference type="Proteomes" id="UP000294865"/>
    </source>
</evidence>
<dbReference type="InterPro" id="IPR001736">
    <property type="entry name" value="PLipase_D/transphosphatidylase"/>
</dbReference>
<dbReference type="Proteomes" id="UP000294865">
    <property type="component" value="Unassembled WGS sequence"/>
</dbReference>
<evidence type="ECO:0000256" key="11">
    <source>
        <dbReference type="ARBA" id="ARBA00023264"/>
    </source>
</evidence>